<evidence type="ECO:0000313" key="2">
    <source>
        <dbReference type="Proteomes" id="UP000001194"/>
    </source>
</evidence>
<sequence length="122" mass="14046">MNTFPKGTRVFYWLCTRPIVYATIQSSSRMPDGTQILVSKDDYGETVTLLTAGVTLSSTFWPCPHLFVFDEHRDTETSAHSVIHEMSNPLLARPPFFASRLCLFVKYEYTHQVPMATMIHQW</sequence>
<name>B0DR40_LACBS</name>
<reference evidence="1 2" key="1">
    <citation type="journal article" date="2008" name="Nature">
        <title>The genome of Laccaria bicolor provides insights into mycorrhizal symbiosis.</title>
        <authorList>
            <person name="Martin F."/>
            <person name="Aerts A."/>
            <person name="Ahren D."/>
            <person name="Brun A."/>
            <person name="Danchin E.G.J."/>
            <person name="Duchaussoy F."/>
            <person name="Gibon J."/>
            <person name="Kohler A."/>
            <person name="Lindquist E."/>
            <person name="Pereda V."/>
            <person name="Salamov A."/>
            <person name="Shapiro H.J."/>
            <person name="Wuyts J."/>
            <person name="Blaudez D."/>
            <person name="Buee M."/>
            <person name="Brokstein P."/>
            <person name="Canbaeck B."/>
            <person name="Cohen D."/>
            <person name="Courty P.E."/>
            <person name="Coutinho P.M."/>
            <person name="Delaruelle C."/>
            <person name="Detter J.C."/>
            <person name="Deveau A."/>
            <person name="DiFazio S."/>
            <person name="Duplessis S."/>
            <person name="Fraissinet-Tachet L."/>
            <person name="Lucic E."/>
            <person name="Frey-Klett P."/>
            <person name="Fourrey C."/>
            <person name="Feussner I."/>
            <person name="Gay G."/>
            <person name="Grimwood J."/>
            <person name="Hoegger P.J."/>
            <person name="Jain P."/>
            <person name="Kilaru S."/>
            <person name="Labbe J."/>
            <person name="Lin Y.C."/>
            <person name="Legue V."/>
            <person name="Le Tacon F."/>
            <person name="Marmeisse R."/>
            <person name="Melayah D."/>
            <person name="Montanini B."/>
            <person name="Muratet M."/>
            <person name="Nehls U."/>
            <person name="Niculita-Hirzel H."/>
            <person name="Oudot-Le Secq M.P."/>
            <person name="Peter M."/>
            <person name="Quesneville H."/>
            <person name="Rajashekar B."/>
            <person name="Reich M."/>
            <person name="Rouhier N."/>
            <person name="Schmutz J."/>
            <person name="Yin T."/>
            <person name="Chalot M."/>
            <person name="Henrissat B."/>
            <person name="Kuees U."/>
            <person name="Lucas S."/>
            <person name="Van de Peer Y."/>
            <person name="Podila G.K."/>
            <person name="Polle A."/>
            <person name="Pukkila P.J."/>
            <person name="Richardson P.M."/>
            <person name="Rouze P."/>
            <person name="Sanders I.R."/>
            <person name="Stajich J.E."/>
            <person name="Tunlid A."/>
            <person name="Tuskan G."/>
            <person name="Grigoriev I.V."/>
        </authorList>
    </citation>
    <scope>NUCLEOTIDE SEQUENCE [LARGE SCALE GENOMIC DNA]</scope>
    <source>
        <strain evidence="2">S238N-H82 / ATCC MYA-4686</strain>
    </source>
</reference>
<dbReference type="EMBL" id="DS547127">
    <property type="protein sequence ID" value="EDR02932.1"/>
    <property type="molecule type" value="Genomic_DNA"/>
</dbReference>
<dbReference type="RefSeq" id="XP_001886355.1">
    <property type="nucleotide sequence ID" value="XM_001886320.1"/>
</dbReference>
<dbReference type="OrthoDB" id="3237761at2759"/>
<keyword evidence="2" id="KW-1185">Reference proteome</keyword>
<dbReference type="Proteomes" id="UP000001194">
    <property type="component" value="Unassembled WGS sequence"/>
</dbReference>
<dbReference type="GeneID" id="6081991"/>
<dbReference type="AlphaFoldDB" id="B0DR40"/>
<protein>
    <submittedName>
        <fullName evidence="1">Predicted protein</fullName>
    </submittedName>
</protein>
<proteinExistence type="predicted"/>
<dbReference type="HOGENOM" id="CLU_2027136_0_0_1"/>
<dbReference type="KEGG" id="lbc:LACBIDRAFT_331941"/>
<organism evidence="2">
    <name type="scientific">Laccaria bicolor (strain S238N-H82 / ATCC MYA-4686)</name>
    <name type="common">Bicoloured deceiver</name>
    <name type="synonym">Laccaria laccata var. bicolor</name>
    <dbReference type="NCBI Taxonomy" id="486041"/>
    <lineage>
        <taxon>Eukaryota</taxon>
        <taxon>Fungi</taxon>
        <taxon>Dikarya</taxon>
        <taxon>Basidiomycota</taxon>
        <taxon>Agaricomycotina</taxon>
        <taxon>Agaricomycetes</taxon>
        <taxon>Agaricomycetidae</taxon>
        <taxon>Agaricales</taxon>
        <taxon>Agaricineae</taxon>
        <taxon>Hydnangiaceae</taxon>
        <taxon>Laccaria</taxon>
    </lineage>
</organism>
<gene>
    <name evidence="1" type="ORF">LACBIDRAFT_331941</name>
</gene>
<evidence type="ECO:0000313" key="1">
    <source>
        <dbReference type="EMBL" id="EDR02932.1"/>
    </source>
</evidence>
<accession>B0DR40</accession>
<dbReference type="InParanoid" id="B0DR40"/>